<gene>
    <name evidence="1" type="ORF">SAMEA4412677_01112</name>
</gene>
<reference evidence="1 2" key="1">
    <citation type="submission" date="2017-06" db="EMBL/GenBank/DDBJ databases">
        <authorList>
            <consortium name="Pathogen Informatics"/>
        </authorList>
    </citation>
    <scope>NUCLEOTIDE SEQUENCE [LARGE SCALE GENOMIC DNA]</scope>
    <source>
        <strain evidence="1 2">NCTC13490</strain>
    </source>
</reference>
<dbReference type="EMBL" id="LT906465">
    <property type="protein sequence ID" value="SNV42599.1"/>
    <property type="molecule type" value="Genomic_DNA"/>
</dbReference>
<accession>A0A239X7R1</accession>
<organism evidence="1 2">
    <name type="scientific">Chryseobacterium taklimakanense</name>
    <dbReference type="NCBI Taxonomy" id="536441"/>
    <lineage>
        <taxon>Bacteria</taxon>
        <taxon>Pseudomonadati</taxon>
        <taxon>Bacteroidota</taxon>
        <taxon>Flavobacteriia</taxon>
        <taxon>Flavobacteriales</taxon>
        <taxon>Weeksellaceae</taxon>
        <taxon>Chryseobacterium group</taxon>
        <taxon>Chryseobacterium</taxon>
    </lineage>
</organism>
<protein>
    <submittedName>
        <fullName evidence="1">Uncharacterized protein</fullName>
    </submittedName>
</protein>
<dbReference type="Proteomes" id="UP000215196">
    <property type="component" value="Chromosome 1"/>
</dbReference>
<keyword evidence="2" id="KW-1185">Reference proteome</keyword>
<name>A0A239X7R1_9FLAO</name>
<evidence type="ECO:0000313" key="2">
    <source>
        <dbReference type="Proteomes" id="UP000215196"/>
    </source>
</evidence>
<evidence type="ECO:0000313" key="1">
    <source>
        <dbReference type="EMBL" id="SNV42599.1"/>
    </source>
</evidence>
<dbReference type="KEGG" id="ctak:4412677_01112"/>
<dbReference type="AlphaFoldDB" id="A0A239X7R1"/>
<proteinExistence type="predicted"/>
<sequence length="85" mass="10276">MTDWKFDSFIKVDKEYRVEGLNIWNHYWHCSDRKVEVKGPFEGQVYYFKEYCIETPEKKVNFVAGEFINGQIGIYLKDDLRDKNL</sequence>